<reference evidence="1" key="2">
    <citation type="submission" date="2022-06" db="UniProtKB">
        <authorList>
            <consortium name="EnsemblMetazoa"/>
        </authorList>
    </citation>
    <scope>IDENTIFICATION</scope>
    <source>
        <strain evidence="1">PS312</strain>
    </source>
</reference>
<name>A0A2A6BDR6_PRIPA</name>
<dbReference type="AlphaFoldDB" id="A0A2A6BDR6"/>
<accession>A0A8R1YBT8</accession>
<proteinExistence type="predicted"/>
<keyword evidence="2" id="KW-1185">Reference proteome</keyword>
<dbReference type="EnsemblMetazoa" id="PPA14954.1">
    <property type="protein sequence ID" value="PPA14954.1"/>
    <property type="gene ID" value="WBGene00104508"/>
</dbReference>
<sequence>MLSLPLHEDMRYSVDHTQIFTYSLTGQRGERVVRRAIACQAIPTANSHIAVPVDDWVDSGDVAVSSVSGDGGVRSEPESGVGASRRDMLCNPELNPISEDLRPDSKDLKPDSKDLNDGP</sequence>
<protein>
    <submittedName>
        <fullName evidence="1">Uncharacterized protein</fullName>
    </submittedName>
</protein>
<evidence type="ECO:0000313" key="1">
    <source>
        <dbReference type="EnsemblMetazoa" id="PPA14954.1"/>
    </source>
</evidence>
<gene>
    <name evidence="1" type="primary">WBGene00104508</name>
</gene>
<dbReference type="Proteomes" id="UP000005239">
    <property type="component" value="Unassembled WGS sequence"/>
</dbReference>
<reference evidence="2" key="1">
    <citation type="journal article" date="2008" name="Nat. Genet.">
        <title>The Pristionchus pacificus genome provides a unique perspective on nematode lifestyle and parasitism.</title>
        <authorList>
            <person name="Dieterich C."/>
            <person name="Clifton S.W."/>
            <person name="Schuster L.N."/>
            <person name="Chinwalla A."/>
            <person name="Delehaunty K."/>
            <person name="Dinkelacker I."/>
            <person name="Fulton L."/>
            <person name="Fulton R."/>
            <person name="Godfrey J."/>
            <person name="Minx P."/>
            <person name="Mitreva M."/>
            <person name="Roeseler W."/>
            <person name="Tian H."/>
            <person name="Witte H."/>
            <person name="Yang S.P."/>
            <person name="Wilson R.K."/>
            <person name="Sommer R.J."/>
        </authorList>
    </citation>
    <scope>NUCLEOTIDE SEQUENCE [LARGE SCALE GENOMIC DNA]</scope>
    <source>
        <strain evidence="2">PS312</strain>
    </source>
</reference>
<accession>A0A2A6BDR6</accession>
<organism evidence="1 2">
    <name type="scientific">Pristionchus pacificus</name>
    <name type="common">Parasitic nematode worm</name>
    <dbReference type="NCBI Taxonomy" id="54126"/>
    <lineage>
        <taxon>Eukaryota</taxon>
        <taxon>Metazoa</taxon>
        <taxon>Ecdysozoa</taxon>
        <taxon>Nematoda</taxon>
        <taxon>Chromadorea</taxon>
        <taxon>Rhabditida</taxon>
        <taxon>Rhabditina</taxon>
        <taxon>Diplogasteromorpha</taxon>
        <taxon>Diplogasteroidea</taxon>
        <taxon>Neodiplogasteridae</taxon>
        <taxon>Pristionchus</taxon>
    </lineage>
</organism>
<evidence type="ECO:0000313" key="2">
    <source>
        <dbReference type="Proteomes" id="UP000005239"/>
    </source>
</evidence>